<reference evidence="3" key="1">
    <citation type="journal article" date="2019" name="Int. J. Syst. Evol. Microbiol.">
        <title>The Global Catalogue of Microorganisms (GCM) 10K type strain sequencing project: providing services to taxonomists for standard genome sequencing and annotation.</title>
        <authorList>
            <consortium name="The Broad Institute Genomics Platform"/>
            <consortium name="The Broad Institute Genome Sequencing Center for Infectious Disease"/>
            <person name="Wu L."/>
            <person name="Ma J."/>
        </authorList>
    </citation>
    <scope>NUCLEOTIDE SEQUENCE [LARGE SCALE GENOMIC DNA]</scope>
    <source>
        <strain evidence="3">CGMCC 1.15043</strain>
    </source>
</reference>
<dbReference type="Proteomes" id="UP000615455">
    <property type="component" value="Unassembled WGS sequence"/>
</dbReference>
<dbReference type="RefSeq" id="WP_229758029.1">
    <property type="nucleotide sequence ID" value="NZ_BMHE01000109.1"/>
</dbReference>
<sequence>MNMDYLSYEDQFKKELGQEEISRIINPEIREIREKYLRMQRAAFENERDIPDSELSKVSNELIRQEQEELQRYKDKKQRYLIKDWFYI</sequence>
<protein>
    <submittedName>
        <fullName evidence="2">Uncharacterized protein</fullName>
    </submittedName>
</protein>
<evidence type="ECO:0000313" key="3">
    <source>
        <dbReference type="Proteomes" id="UP000615455"/>
    </source>
</evidence>
<organism evidence="2 3">
    <name type="scientific">Paenibacillus marchantiophytorum</name>
    <dbReference type="NCBI Taxonomy" id="1619310"/>
    <lineage>
        <taxon>Bacteria</taxon>
        <taxon>Bacillati</taxon>
        <taxon>Bacillota</taxon>
        <taxon>Bacilli</taxon>
        <taxon>Bacillales</taxon>
        <taxon>Paenibacillaceae</taxon>
        <taxon>Paenibacillus</taxon>
    </lineage>
</organism>
<evidence type="ECO:0000313" key="2">
    <source>
        <dbReference type="EMBL" id="GGA18250.1"/>
    </source>
</evidence>
<evidence type="ECO:0000256" key="1">
    <source>
        <dbReference type="SAM" id="Coils"/>
    </source>
</evidence>
<comment type="caution">
    <text evidence="2">The sequence shown here is derived from an EMBL/GenBank/DDBJ whole genome shotgun (WGS) entry which is preliminary data.</text>
</comment>
<name>A0ABQ1FKG4_9BACL</name>
<keyword evidence="1" id="KW-0175">Coiled coil</keyword>
<accession>A0ABQ1FKG4</accession>
<feature type="coiled-coil region" evidence="1">
    <location>
        <begin position="56"/>
        <end position="83"/>
    </location>
</feature>
<gene>
    <name evidence="2" type="ORF">GCM10008018_72760</name>
</gene>
<keyword evidence="3" id="KW-1185">Reference proteome</keyword>
<dbReference type="EMBL" id="BMHE01000109">
    <property type="protein sequence ID" value="GGA18250.1"/>
    <property type="molecule type" value="Genomic_DNA"/>
</dbReference>
<proteinExistence type="predicted"/>